<dbReference type="Proteomes" id="UP000036987">
    <property type="component" value="Unassembled WGS sequence"/>
</dbReference>
<protein>
    <submittedName>
        <fullName evidence="3">Uncharacterized protein</fullName>
    </submittedName>
</protein>
<keyword evidence="2" id="KW-0472">Membrane</keyword>
<dbReference type="PANTHER" id="PTHR48183:SF1">
    <property type="entry name" value="PROTEIN, PUTATIVE-RELATED"/>
    <property type="match status" value="1"/>
</dbReference>
<accession>A0A0K9Q1V5</accession>
<dbReference type="PANTHER" id="PTHR48183">
    <property type="entry name" value="PROTEIN, PUTATIVE-RELATED"/>
    <property type="match status" value="1"/>
</dbReference>
<reference evidence="4" key="1">
    <citation type="journal article" date="2016" name="Nature">
        <title>The genome of the seagrass Zostera marina reveals angiosperm adaptation to the sea.</title>
        <authorList>
            <person name="Olsen J.L."/>
            <person name="Rouze P."/>
            <person name="Verhelst B."/>
            <person name="Lin Y.-C."/>
            <person name="Bayer T."/>
            <person name="Collen J."/>
            <person name="Dattolo E."/>
            <person name="De Paoli E."/>
            <person name="Dittami S."/>
            <person name="Maumus F."/>
            <person name="Michel G."/>
            <person name="Kersting A."/>
            <person name="Lauritano C."/>
            <person name="Lohaus R."/>
            <person name="Toepel M."/>
            <person name="Tonon T."/>
            <person name="Vanneste K."/>
            <person name="Amirebrahimi M."/>
            <person name="Brakel J."/>
            <person name="Bostroem C."/>
            <person name="Chovatia M."/>
            <person name="Grimwood J."/>
            <person name="Jenkins J.W."/>
            <person name="Jueterbock A."/>
            <person name="Mraz A."/>
            <person name="Stam W.T."/>
            <person name="Tice H."/>
            <person name="Bornberg-Bauer E."/>
            <person name="Green P.J."/>
            <person name="Pearson G.A."/>
            <person name="Procaccini G."/>
            <person name="Duarte C.M."/>
            <person name="Schmutz J."/>
            <person name="Reusch T.B.H."/>
            <person name="Van de Peer Y."/>
        </authorList>
    </citation>
    <scope>NUCLEOTIDE SEQUENCE [LARGE SCALE GENOMIC DNA]</scope>
    <source>
        <strain evidence="4">cv. Finnish</strain>
    </source>
</reference>
<organism evidence="3 4">
    <name type="scientific">Zostera marina</name>
    <name type="common">Eelgrass</name>
    <dbReference type="NCBI Taxonomy" id="29655"/>
    <lineage>
        <taxon>Eukaryota</taxon>
        <taxon>Viridiplantae</taxon>
        <taxon>Streptophyta</taxon>
        <taxon>Embryophyta</taxon>
        <taxon>Tracheophyta</taxon>
        <taxon>Spermatophyta</taxon>
        <taxon>Magnoliopsida</taxon>
        <taxon>Liliopsida</taxon>
        <taxon>Zosteraceae</taxon>
        <taxon>Zostera</taxon>
    </lineage>
</organism>
<dbReference type="OMA" id="WMASFLV"/>
<keyword evidence="4" id="KW-1185">Reference proteome</keyword>
<evidence type="ECO:0000313" key="4">
    <source>
        <dbReference type="Proteomes" id="UP000036987"/>
    </source>
</evidence>
<dbReference type="EMBL" id="LFYR01000304">
    <property type="protein sequence ID" value="KMZ74512.1"/>
    <property type="molecule type" value="Genomic_DNA"/>
</dbReference>
<dbReference type="OrthoDB" id="724715at2759"/>
<evidence type="ECO:0000313" key="3">
    <source>
        <dbReference type="EMBL" id="KMZ74512.1"/>
    </source>
</evidence>
<keyword evidence="2" id="KW-0812">Transmembrane</keyword>
<gene>
    <name evidence="3" type="ORF">ZOSMA_127G00330</name>
</gene>
<feature type="region of interest" description="Disordered" evidence="1">
    <location>
        <begin position="47"/>
        <end position="66"/>
    </location>
</feature>
<sequence length="66" mass="7748">MELGSLREVLKQKKFWMASFLVAWAAGLQCHMMWIQKQEAFKDKFGDTDIADKDDDKTTEDLHTLR</sequence>
<name>A0A0K9Q1V5_ZOSMR</name>
<evidence type="ECO:0000256" key="2">
    <source>
        <dbReference type="SAM" id="Phobius"/>
    </source>
</evidence>
<proteinExistence type="predicted"/>
<dbReference type="AlphaFoldDB" id="A0A0K9Q1V5"/>
<keyword evidence="2" id="KW-1133">Transmembrane helix</keyword>
<comment type="caution">
    <text evidence="3">The sequence shown here is derived from an EMBL/GenBank/DDBJ whole genome shotgun (WGS) entry which is preliminary data.</text>
</comment>
<feature type="transmembrane region" description="Helical" evidence="2">
    <location>
        <begin position="15"/>
        <end position="35"/>
    </location>
</feature>
<evidence type="ECO:0000256" key="1">
    <source>
        <dbReference type="SAM" id="MobiDB-lite"/>
    </source>
</evidence>